<accession>A0A1J1LLI4</accession>
<name>A0A1J1LLI4_9CYAN</name>
<dbReference type="AlphaFoldDB" id="A0A1J1LLI4"/>
<dbReference type="Proteomes" id="UP000184315">
    <property type="component" value="Unassembled WGS sequence"/>
</dbReference>
<gene>
    <name evidence="2" type="ORF">PL9214500043</name>
</gene>
<keyword evidence="1" id="KW-1133">Transmembrane helix</keyword>
<protein>
    <submittedName>
        <fullName evidence="2">Transposase</fullName>
    </submittedName>
</protein>
<reference evidence="3" key="1">
    <citation type="submission" date="2015-10" db="EMBL/GenBank/DDBJ databases">
        <authorList>
            <person name="Regsiter A."/>
            <person name="william w."/>
        </authorList>
    </citation>
    <scope>NUCLEOTIDE SEQUENCE [LARGE SCALE GENOMIC DNA]</scope>
</reference>
<keyword evidence="3" id="KW-1185">Reference proteome</keyword>
<evidence type="ECO:0000256" key="1">
    <source>
        <dbReference type="SAM" id="Phobius"/>
    </source>
</evidence>
<dbReference type="EMBL" id="CZDF01000156">
    <property type="protein sequence ID" value="CUR32796.1"/>
    <property type="molecule type" value="Genomic_DNA"/>
</dbReference>
<evidence type="ECO:0000313" key="2">
    <source>
        <dbReference type="EMBL" id="CUR32796.1"/>
    </source>
</evidence>
<organism evidence="2 3">
    <name type="scientific">Planktothrix tepida PCC 9214</name>
    <dbReference type="NCBI Taxonomy" id="671072"/>
    <lineage>
        <taxon>Bacteria</taxon>
        <taxon>Bacillati</taxon>
        <taxon>Cyanobacteriota</taxon>
        <taxon>Cyanophyceae</taxon>
        <taxon>Oscillatoriophycideae</taxon>
        <taxon>Oscillatoriales</taxon>
        <taxon>Microcoleaceae</taxon>
        <taxon>Planktothrix</taxon>
    </lineage>
</organism>
<keyword evidence="1" id="KW-0472">Membrane</keyword>
<proteinExistence type="predicted"/>
<dbReference type="STRING" id="671072.PL9214500043"/>
<feature type="transmembrane region" description="Helical" evidence="1">
    <location>
        <begin position="22"/>
        <end position="38"/>
    </location>
</feature>
<sequence length="95" mass="11260">MQLCVVYHQLHQEYQTRSLKSLHRHLILVFCAYSFIIWQQLTGGLRRRWANKPLNTFTDALSAFRTAISYRFVAWLQENHDVFALHLSNLGLVWA</sequence>
<evidence type="ECO:0000313" key="3">
    <source>
        <dbReference type="Proteomes" id="UP000184315"/>
    </source>
</evidence>
<keyword evidence="1" id="KW-0812">Transmembrane</keyword>